<dbReference type="PANTHER" id="PTHR22955:SF77">
    <property type="entry name" value="ASPARTIC PUTATIVE DOMAIN-CONTAINING PROTEIN-RELATED"/>
    <property type="match status" value="1"/>
</dbReference>
<organism evidence="1 2">
    <name type="scientific">Macrosiphum euphorbiae</name>
    <name type="common">potato aphid</name>
    <dbReference type="NCBI Taxonomy" id="13131"/>
    <lineage>
        <taxon>Eukaryota</taxon>
        <taxon>Metazoa</taxon>
        <taxon>Ecdysozoa</taxon>
        <taxon>Arthropoda</taxon>
        <taxon>Hexapoda</taxon>
        <taxon>Insecta</taxon>
        <taxon>Pterygota</taxon>
        <taxon>Neoptera</taxon>
        <taxon>Paraneoptera</taxon>
        <taxon>Hemiptera</taxon>
        <taxon>Sternorrhyncha</taxon>
        <taxon>Aphidomorpha</taxon>
        <taxon>Aphidoidea</taxon>
        <taxon>Aphididae</taxon>
        <taxon>Macrosiphini</taxon>
        <taxon>Macrosiphum</taxon>
    </lineage>
</organism>
<dbReference type="Proteomes" id="UP001160148">
    <property type="component" value="Unassembled WGS sequence"/>
</dbReference>
<proteinExistence type="predicted"/>
<gene>
    <name evidence="1" type="ORF">MEUPH1_LOCUS1304</name>
</gene>
<dbReference type="InterPro" id="IPR008042">
    <property type="entry name" value="Retrotrans_Pao"/>
</dbReference>
<dbReference type="AlphaFoldDB" id="A0AAV0VR01"/>
<evidence type="ECO:0000313" key="2">
    <source>
        <dbReference type="Proteomes" id="UP001160148"/>
    </source>
</evidence>
<reference evidence="1 2" key="1">
    <citation type="submission" date="2023-01" db="EMBL/GenBank/DDBJ databases">
        <authorList>
            <person name="Whitehead M."/>
        </authorList>
    </citation>
    <scope>NUCLEOTIDE SEQUENCE [LARGE SCALE GENOMIC DNA]</scope>
</reference>
<protein>
    <submittedName>
        <fullName evidence="1">Uncharacterized protein</fullName>
    </submittedName>
</protein>
<keyword evidence="2" id="KW-1185">Reference proteome</keyword>
<dbReference type="Pfam" id="PF05380">
    <property type="entry name" value="Peptidase_A17"/>
    <property type="match status" value="1"/>
</dbReference>
<accession>A0AAV0VR01</accession>
<evidence type="ECO:0000313" key="1">
    <source>
        <dbReference type="EMBL" id="CAI6344131.1"/>
    </source>
</evidence>
<comment type="caution">
    <text evidence="1">The sequence shown here is derived from an EMBL/GenBank/DDBJ whole genome shotgun (WGS) entry which is preliminary data.</text>
</comment>
<name>A0AAV0VR01_9HEMI</name>
<dbReference type="EMBL" id="CARXXK010000001">
    <property type="protein sequence ID" value="CAI6344131.1"/>
    <property type="molecule type" value="Genomic_DNA"/>
</dbReference>
<dbReference type="PANTHER" id="PTHR22955">
    <property type="entry name" value="RETROTRANSPOSON"/>
    <property type="match status" value="1"/>
</dbReference>
<sequence length="226" mass="25771">MQHRWKNFYLSLNALDKLAIPRRPLSSNWLNIQLHGFCDASQEAYGACVYTRTQNSNGDVETALYVSKSRVAPLHATTIPRLELCGAVLLSDLTTEVISELKKLNINLHQRDVVLWSDSTVVITWINSTQPHCNPADLITRGQTVNNLQQCSMWWSGPHWLSKHHTSWPTRTQPILNEVPEVRPVKLVLQASAQPVDDYPLSKFSKWNHMVRVTAYMLRFISNSQG</sequence>